<sequence>MQTRNFMTVAVICSSLLFAGCGADSASKSQPTAKAESADLKKATDDYRKYVIEQCDAFVKATGEFVAAINAGDLKKSQDLYAPTRMFYERIEPIAETLDNLDPDIDAREGDVEDKDWKGFHRIEKGLWIDKTTKGQEKYADELLKNSKLLRAKVETVEIDSSLLLTGAVELLNEVSSSKVTGEEERYSHTDLYDFAANVEGADKIFELLKPELQKKDATLSKTIEDRFTALTKELAPFKKGEGYVLYTELTSDQTKKLSQAIDALAEPLSNMGKKLGA</sequence>
<dbReference type="InterPro" id="IPR018976">
    <property type="entry name" value="Imelysin-like"/>
</dbReference>
<feature type="signal peptide" evidence="4">
    <location>
        <begin position="1"/>
        <end position="19"/>
    </location>
</feature>
<organism evidence="6 7">
    <name type="scientific">Paenibacillus agricola</name>
    <dbReference type="NCBI Taxonomy" id="2716264"/>
    <lineage>
        <taxon>Bacteria</taxon>
        <taxon>Bacillati</taxon>
        <taxon>Bacillota</taxon>
        <taxon>Bacilli</taxon>
        <taxon>Bacillales</taxon>
        <taxon>Paenibacillaceae</taxon>
        <taxon>Paenibacillus</taxon>
    </lineage>
</organism>
<name>A0ABX0JGL7_9BACL</name>
<dbReference type="PANTHER" id="PTHR39192">
    <property type="entry name" value="IRON UPTAKE SYSTEM COMPONENT EFEO"/>
    <property type="match status" value="1"/>
</dbReference>
<proteinExistence type="inferred from homology"/>
<dbReference type="CDD" id="cd14656">
    <property type="entry name" value="Imelysin-like_EfeO"/>
    <property type="match status" value="1"/>
</dbReference>
<dbReference type="Gene3D" id="1.20.1420.20">
    <property type="entry name" value="M75 peptidase, HXXE motif"/>
    <property type="match status" value="1"/>
</dbReference>
<dbReference type="NCBIfam" id="NF041757">
    <property type="entry name" value="EfeO"/>
    <property type="match status" value="1"/>
</dbReference>
<feature type="chain" id="PRO_5046953993" evidence="4">
    <location>
        <begin position="20"/>
        <end position="278"/>
    </location>
</feature>
<comment type="subcellular location">
    <subcellularLocation>
        <location evidence="1">Cell envelope</location>
    </subcellularLocation>
</comment>
<dbReference type="PANTHER" id="PTHR39192:SF1">
    <property type="entry name" value="IRON UPTAKE SYSTEM COMPONENT EFEO"/>
    <property type="match status" value="1"/>
</dbReference>
<reference evidence="6" key="1">
    <citation type="submission" date="2020-03" db="EMBL/GenBank/DDBJ databases">
        <title>Draft sequencing of Paenibacilllus sp. S3N08.</title>
        <authorList>
            <person name="Kim D.-U."/>
        </authorList>
    </citation>
    <scope>NUCLEOTIDE SEQUENCE</scope>
    <source>
        <strain evidence="6">S3N08</strain>
    </source>
</reference>
<keyword evidence="6" id="KW-0449">Lipoprotein</keyword>
<dbReference type="Pfam" id="PF09375">
    <property type="entry name" value="Peptidase_M75"/>
    <property type="match status" value="1"/>
</dbReference>
<keyword evidence="3 4" id="KW-0732">Signal</keyword>
<dbReference type="InterPro" id="IPR053377">
    <property type="entry name" value="Iron_uptake_EfeM/EfeO"/>
</dbReference>
<comment type="similarity">
    <text evidence="2">Belongs to the EfeM/EfeO family.</text>
</comment>
<comment type="caution">
    <text evidence="6">The sequence shown here is derived from an EMBL/GenBank/DDBJ whole genome shotgun (WGS) entry which is preliminary data.</text>
</comment>
<dbReference type="RefSeq" id="WP_166153714.1">
    <property type="nucleotide sequence ID" value="NZ_JAAOIW010000012.1"/>
</dbReference>
<evidence type="ECO:0000256" key="3">
    <source>
        <dbReference type="ARBA" id="ARBA00022729"/>
    </source>
</evidence>
<dbReference type="InterPro" id="IPR034981">
    <property type="entry name" value="Imelysin-like_EfeO/Algp7"/>
</dbReference>
<dbReference type="InterPro" id="IPR050894">
    <property type="entry name" value="EfeM/EfeO_iron_uptake"/>
</dbReference>
<dbReference type="EMBL" id="JAAOIW010000012">
    <property type="protein sequence ID" value="NHN33399.1"/>
    <property type="molecule type" value="Genomic_DNA"/>
</dbReference>
<gene>
    <name evidence="6" type="ORF">G9U52_26660</name>
</gene>
<keyword evidence="7" id="KW-1185">Reference proteome</keyword>
<evidence type="ECO:0000313" key="6">
    <source>
        <dbReference type="EMBL" id="NHN33399.1"/>
    </source>
</evidence>
<dbReference type="PROSITE" id="PS51257">
    <property type="entry name" value="PROKAR_LIPOPROTEIN"/>
    <property type="match status" value="1"/>
</dbReference>
<evidence type="ECO:0000259" key="5">
    <source>
        <dbReference type="Pfam" id="PF09375"/>
    </source>
</evidence>
<evidence type="ECO:0000313" key="7">
    <source>
        <dbReference type="Proteomes" id="UP001165962"/>
    </source>
</evidence>
<protein>
    <submittedName>
        <fullName evidence="6">EfeM/EfeO family lipoprotein</fullName>
    </submittedName>
</protein>
<accession>A0ABX0JGL7</accession>
<dbReference type="Proteomes" id="UP001165962">
    <property type="component" value="Unassembled WGS sequence"/>
</dbReference>
<feature type="domain" description="Imelysin-like" evidence="5">
    <location>
        <begin position="43"/>
        <end position="271"/>
    </location>
</feature>
<evidence type="ECO:0000256" key="2">
    <source>
        <dbReference type="ARBA" id="ARBA00005989"/>
    </source>
</evidence>
<evidence type="ECO:0000256" key="1">
    <source>
        <dbReference type="ARBA" id="ARBA00004196"/>
    </source>
</evidence>
<evidence type="ECO:0000256" key="4">
    <source>
        <dbReference type="SAM" id="SignalP"/>
    </source>
</evidence>
<dbReference type="InterPro" id="IPR038352">
    <property type="entry name" value="Imelysin_sf"/>
</dbReference>